<sequence>MIPFMPKNKPEMLMLIPFVLLGTLLPGIDADHSLIRFKRYLYSFIILGLIIVLAAKSKGPIIAIFGMLFLIFILKRTEHRTIMHSLLGLIIFTTWMIFISKKVTLYFALVYGTHLLADSFTISEVSFFYPKLQSIGKKKIKIRSN</sequence>
<name>A7GFR4_CLOBL</name>
<dbReference type="EMBL" id="CP000728">
    <property type="protein sequence ID" value="ABS41672.1"/>
    <property type="molecule type" value="Genomic_DNA"/>
</dbReference>
<dbReference type="InterPro" id="IPR007404">
    <property type="entry name" value="YdjM-like"/>
</dbReference>
<keyword evidence="1" id="KW-1133">Transmembrane helix</keyword>
<accession>A7GFR4</accession>
<feature type="transmembrane region" description="Helical" evidence="1">
    <location>
        <begin position="40"/>
        <end position="70"/>
    </location>
</feature>
<protein>
    <recommendedName>
        <fullName evidence="4">Metal-dependent hydrolase</fullName>
    </recommendedName>
</protein>
<organism evidence="2 3">
    <name type="scientific">Clostridium botulinum (strain Langeland / NCTC 10281 / Type F)</name>
    <dbReference type="NCBI Taxonomy" id="441772"/>
    <lineage>
        <taxon>Bacteria</taxon>
        <taxon>Bacillati</taxon>
        <taxon>Bacillota</taxon>
        <taxon>Clostridia</taxon>
        <taxon>Eubacteriales</taxon>
        <taxon>Clostridiaceae</taxon>
        <taxon>Clostridium</taxon>
    </lineage>
</organism>
<dbReference type="Pfam" id="PF04307">
    <property type="entry name" value="YdjM"/>
    <property type="match status" value="1"/>
</dbReference>
<dbReference type="AlphaFoldDB" id="A7GFR4"/>
<evidence type="ECO:0000313" key="3">
    <source>
        <dbReference type="Proteomes" id="UP000002410"/>
    </source>
</evidence>
<evidence type="ECO:0008006" key="4">
    <source>
        <dbReference type="Google" id="ProtNLM"/>
    </source>
</evidence>
<keyword evidence="1" id="KW-0472">Membrane</keyword>
<dbReference type="KEGG" id="cbf:CLI_2381"/>
<proteinExistence type="predicted"/>
<reference evidence="3" key="1">
    <citation type="submission" date="2007-06" db="EMBL/GenBank/DDBJ databases">
        <authorList>
            <person name="Brinkac L.M."/>
            <person name="Daugherty S."/>
            <person name="Dodson R.J."/>
            <person name="Madupu R."/>
            <person name="Brown J.L."/>
            <person name="Bruce D."/>
            <person name="Detter C."/>
            <person name="Munk C."/>
            <person name="Smith L.A."/>
            <person name="Smith T.J."/>
            <person name="White O."/>
            <person name="Brettin T.S."/>
        </authorList>
    </citation>
    <scope>NUCLEOTIDE SEQUENCE [LARGE SCALE GENOMIC DNA]</scope>
    <source>
        <strain evidence="3">Langeland / NCTC 10281 / Type F</strain>
    </source>
</reference>
<feature type="transmembrane region" description="Helical" evidence="1">
    <location>
        <begin position="82"/>
        <end position="99"/>
    </location>
</feature>
<dbReference type="Proteomes" id="UP000002410">
    <property type="component" value="Chromosome"/>
</dbReference>
<keyword evidence="1" id="KW-0812">Transmembrane</keyword>
<gene>
    <name evidence="2" type="ordered locus">CLI_2381</name>
</gene>
<dbReference type="HOGENOM" id="CLU_1783467_0_0_9"/>
<dbReference type="RefSeq" id="WP_012100290.1">
    <property type="nucleotide sequence ID" value="NC_009699.1"/>
</dbReference>
<evidence type="ECO:0000256" key="1">
    <source>
        <dbReference type="SAM" id="Phobius"/>
    </source>
</evidence>
<evidence type="ECO:0000313" key="2">
    <source>
        <dbReference type="EMBL" id="ABS41672.1"/>
    </source>
</evidence>